<dbReference type="SUPFAM" id="SSF52540">
    <property type="entry name" value="P-loop containing nucleoside triphosphate hydrolases"/>
    <property type="match status" value="1"/>
</dbReference>
<dbReference type="InterPro" id="IPR027417">
    <property type="entry name" value="P-loop_NTPase"/>
</dbReference>
<proteinExistence type="predicted"/>
<reference evidence="2" key="1">
    <citation type="journal article" date="2023" name="Mol. Phylogenet. Evol.">
        <title>Genome-scale phylogeny and comparative genomics of the fungal order Sordariales.</title>
        <authorList>
            <person name="Hensen N."/>
            <person name="Bonometti L."/>
            <person name="Westerberg I."/>
            <person name="Brannstrom I.O."/>
            <person name="Guillou S."/>
            <person name="Cros-Aarteil S."/>
            <person name="Calhoun S."/>
            <person name="Haridas S."/>
            <person name="Kuo A."/>
            <person name="Mondo S."/>
            <person name="Pangilinan J."/>
            <person name="Riley R."/>
            <person name="LaButti K."/>
            <person name="Andreopoulos B."/>
            <person name="Lipzen A."/>
            <person name="Chen C."/>
            <person name="Yan M."/>
            <person name="Daum C."/>
            <person name="Ng V."/>
            <person name="Clum A."/>
            <person name="Steindorff A."/>
            <person name="Ohm R.A."/>
            <person name="Martin F."/>
            <person name="Silar P."/>
            <person name="Natvig D.O."/>
            <person name="Lalanne C."/>
            <person name="Gautier V."/>
            <person name="Ament-Velasquez S.L."/>
            <person name="Kruys A."/>
            <person name="Hutchinson M.I."/>
            <person name="Powell A.J."/>
            <person name="Barry K."/>
            <person name="Miller A.N."/>
            <person name="Grigoriev I.V."/>
            <person name="Debuchy R."/>
            <person name="Gladieux P."/>
            <person name="Hiltunen Thoren M."/>
            <person name="Johannesson H."/>
        </authorList>
    </citation>
    <scope>NUCLEOTIDE SEQUENCE</scope>
    <source>
        <strain evidence="2">CBS 123565</strain>
    </source>
</reference>
<comment type="caution">
    <text evidence="2">The sequence shown here is derived from an EMBL/GenBank/DDBJ whole genome shotgun (WGS) entry which is preliminary data.</text>
</comment>
<name>A0AAN6UMY5_9PEZI</name>
<organism evidence="2 3">
    <name type="scientific">Trichocladium antarcticum</name>
    <dbReference type="NCBI Taxonomy" id="1450529"/>
    <lineage>
        <taxon>Eukaryota</taxon>
        <taxon>Fungi</taxon>
        <taxon>Dikarya</taxon>
        <taxon>Ascomycota</taxon>
        <taxon>Pezizomycotina</taxon>
        <taxon>Sordariomycetes</taxon>
        <taxon>Sordariomycetidae</taxon>
        <taxon>Sordariales</taxon>
        <taxon>Chaetomiaceae</taxon>
        <taxon>Trichocladium</taxon>
    </lineage>
</organism>
<dbReference type="InterPro" id="IPR001650">
    <property type="entry name" value="Helicase_C-like"/>
</dbReference>
<gene>
    <name evidence="2" type="ORF">BT67DRAFT_440134</name>
</gene>
<evidence type="ECO:0000259" key="1">
    <source>
        <dbReference type="Pfam" id="PF00271"/>
    </source>
</evidence>
<evidence type="ECO:0000313" key="3">
    <source>
        <dbReference type="Proteomes" id="UP001304895"/>
    </source>
</evidence>
<feature type="domain" description="Helicase C-terminal" evidence="1">
    <location>
        <begin position="36"/>
        <end position="101"/>
    </location>
</feature>
<accession>A0AAN6UMY5</accession>
<protein>
    <recommendedName>
        <fullName evidence="1">Helicase C-terminal domain-containing protein</fullName>
    </recommendedName>
</protein>
<evidence type="ECO:0000313" key="2">
    <source>
        <dbReference type="EMBL" id="KAK4136002.1"/>
    </source>
</evidence>
<dbReference type="Pfam" id="PF00271">
    <property type="entry name" value="Helicase_C"/>
    <property type="match status" value="1"/>
</dbReference>
<dbReference type="EMBL" id="MU853404">
    <property type="protein sequence ID" value="KAK4136002.1"/>
    <property type="molecule type" value="Genomic_DNA"/>
</dbReference>
<sequence>MASSPNTHHGTYSAVSAANPNLAFLCGPDGDSRASHTSNEREKIVQMFNNPASNLDCLVLNMSLSSAGLNLHKCCRRGLILQYPWNWPTVLQTMGRLFRIGANKVVDWTILHVTSTVYDVMEDRINRKYCEQLQVGSSHPHLYQGTASPTYGSIRDYAADLWSAV</sequence>
<dbReference type="Gene3D" id="3.40.50.300">
    <property type="entry name" value="P-loop containing nucleotide triphosphate hydrolases"/>
    <property type="match status" value="1"/>
</dbReference>
<dbReference type="Proteomes" id="UP001304895">
    <property type="component" value="Unassembled WGS sequence"/>
</dbReference>
<keyword evidence="3" id="KW-1185">Reference proteome</keyword>
<reference evidence="2" key="2">
    <citation type="submission" date="2023-05" db="EMBL/GenBank/DDBJ databases">
        <authorList>
            <consortium name="Lawrence Berkeley National Laboratory"/>
            <person name="Steindorff A."/>
            <person name="Hensen N."/>
            <person name="Bonometti L."/>
            <person name="Westerberg I."/>
            <person name="Brannstrom I.O."/>
            <person name="Guillou S."/>
            <person name="Cros-Aarteil S."/>
            <person name="Calhoun S."/>
            <person name="Haridas S."/>
            <person name="Kuo A."/>
            <person name="Mondo S."/>
            <person name="Pangilinan J."/>
            <person name="Riley R."/>
            <person name="Labutti K."/>
            <person name="Andreopoulos B."/>
            <person name="Lipzen A."/>
            <person name="Chen C."/>
            <person name="Yanf M."/>
            <person name="Daum C."/>
            <person name="Ng V."/>
            <person name="Clum A."/>
            <person name="Ohm R."/>
            <person name="Martin F."/>
            <person name="Silar P."/>
            <person name="Natvig D."/>
            <person name="Lalanne C."/>
            <person name="Gautier V."/>
            <person name="Ament-Velasquez S.L."/>
            <person name="Kruys A."/>
            <person name="Hutchinson M.I."/>
            <person name="Powell A.J."/>
            <person name="Barry K."/>
            <person name="Miller A.N."/>
            <person name="Grigoriev I.V."/>
            <person name="Debuchy R."/>
            <person name="Gladieux P."/>
            <person name="Thoren M.H."/>
            <person name="Johannesson H."/>
        </authorList>
    </citation>
    <scope>NUCLEOTIDE SEQUENCE</scope>
    <source>
        <strain evidence="2">CBS 123565</strain>
    </source>
</reference>
<dbReference type="AlphaFoldDB" id="A0AAN6UMY5"/>